<accession>A0ABD2PZ41</accession>
<dbReference type="AlphaFoldDB" id="A0ABD2PZ41"/>
<organism evidence="1 2">
    <name type="scientific">Cichlidogyrus casuarinus</name>
    <dbReference type="NCBI Taxonomy" id="1844966"/>
    <lineage>
        <taxon>Eukaryota</taxon>
        <taxon>Metazoa</taxon>
        <taxon>Spiralia</taxon>
        <taxon>Lophotrochozoa</taxon>
        <taxon>Platyhelminthes</taxon>
        <taxon>Monogenea</taxon>
        <taxon>Monopisthocotylea</taxon>
        <taxon>Dactylogyridea</taxon>
        <taxon>Ancyrocephalidae</taxon>
        <taxon>Cichlidogyrus</taxon>
    </lineage>
</organism>
<comment type="caution">
    <text evidence="1">The sequence shown here is derived from an EMBL/GenBank/DDBJ whole genome shotgun (WGS) entry which is preliminary data.</text>
</comment>
<reference evidence="1 2" key="1">
    <citation type="submission" date="2024-11" db="EMBL/GenBank/DDBJ databases">
        <title>Adaptive evolution of stress response genes in parasites aligns with host niche diversity.</title>
        <authorList>
            <person name="Hahn C."/>
            <person name="Resl P."/>
        </authorList>
    </citation>
    <scope>NUCLEOTIDE SEQUENCE [LARGE SCALE GENOMIC DNA]</scope>
    <source>
        <strain evidence="1">EGGRZ-B1_66</strain>
        <tissue evidence="1">Body</tissue>
    </source>
</reference>
<dbReference type="EMBL" id="JBJKFK010001607">
    <property type="protein sequence ID" value="KAL3312662.1"/>
    <property type="molecule type" value="Genomic_DNA"/>
</dbReference>
<gene>
    <name evidence="1" type="ORF">Ciccas_008741</name>
</gene>
<proteinExistence type="predicted"/>
<evidence type="ECO:0000313" key="1">
    <source>
        <dbReference type="EMBL" id="KAL3312662.1"/>
    </source>
</evidence>
<dbReference type="Proteomes" id="UP001626550">
    <property type="component" value="Unassembled WGS sequence"/>
</dbReference>
<protein>
    <submittedName>
        <fullName evidence="1">Uncharacterized protein</fullName>
    </submittedName>
</protein>
<evidence type="ECO:0000313" key="2">
    <source>
        <dbReference type="Proteomes" id="UP001626550"/>
    </source>
</evidence>
<keyword evidence="2" id="KW-1185">Reference proteome</keyword>
<name>A0ABD2PZ41_9PLAT</name>
<sequence length="307" mass="34617">MTELLTDTVYFLTGVDLTSSDPVSAFRSDTENDSKPVDDALVVESPELFKMLPEKETLIANIANNISNENIENMCQICPKAIERISVSNGNIDRSRKICLVCKKVFFNEEAEAIQCTGCLDQLNVKLAALGSLLRSEADTRINESLQTVIENDLTMVRRYWVTSVFLELFGMLQTADAVQVCMQYLLFDLCEKAEAEAYNSIIRTIVDVIGEKLVYGGTQFYQSLPSAHHFFSRFRSKRSKSCVVNARDRSEEQGDATIAKADLPTKKSLENLDDIPQPKFATDLMIDVYGHNSHRRRHKAFSKYAK</sequence>